<dbReference type="Pfam" id="PF02049">
    <property type="entry name" value="FliE"/>
    <property type="match status" value="1"/>
</dbReference>
<dbReference type="STRING" id="1246637.MTBBW1_1730060"/>
<dbReference type="GO" id="GO:0003774">
    <property type="term" value="F:cytoskeletal motor activity"/>
    <property type="evidence" value="ECO:0007669"/>
    <property type="project" value="InterPro"/>
</dbReference>
<keyword evidence="6" id="KW-0282">Flagellum</keyword>
<proteinExistence type="inferred from homology"/>
<dbReference type="RefSeq" id="WP_080806072.1">
    <property type="nucleotide sequence ID" value="NZ_LT828552.1"/>
</dbReference>
<evidence type="ECO:0000256" key="2">
    <source>
        <dbReference type="ARBA" id="ARBA00009272"/>
    </source>
</evidence>
<name>A0A1W1HA11_9BACT</name>
<dbReference type="Proteomes" id="UP000191931">
    <property type="component" value="Unassembled WGS sequence"/>
</dbReference>
<dbReference type="GO" id="GO:0005198">
    <property type="term" value="F:structural molecule activity"/>
    <property type="evidence" value="ECO:0007669"/>
    <property type="project" value="UniProtKB-UniRule"/>
</dbReference>
<dbReference type="InterPro" id="IPR001624">
    <property type="entry name" value="FliE"/>
</dbReference>
<evidence type="ECO:0000256" key="5">
    <source>
        <dbReference type="NCBIfam" id="TIGR00205"/>
    </source>
</evidence>
<evidence type="ECO:0000256" key="4">
    <source>
        <dbReference type="HAMAP-Rule" id="MF_00724"/>
    </source>
</evidence>
<comment type="subcellular location">
    <subcellularLocation>
        <location evidence="1 4">Bacterial flagellum basal body</location>
    </subcellularLocation>
</comment>
<dbReference type="HAMAP" id="MF_00724">
    <property type="entry name" value="FliE"/>
    <property type="match status" value="1"/>
</dbReference>
<keyword evidence="7" id="KW-1185">Reference proteome</keyword>
<dbReference type="GO" id="GO:0071973">
    <property type="term" value="P:bacterial-type flagellum-dependent cell motility"/>
    <property type="evidence" value="ECO:0007669"/>
    <property type="project" value="InterPro"/>
</dbReference>
<keyword evidence="3 4" id="KW-0975">Bacterial flagellum</keyword>
<comment type="similarity">
    <text evidence="2 4">Belongs to the FliE family.</text>
</comment>
<organism evidence="6 7">
    <name type="scientific">Desulfamplus magnetovallimortis</name>
    <dbReference type="NCBI Taxonomy" id="1246637"/>
    <lineage>
        <taxon>Bacteria</taxon>
        <taxon>Pseudomonadati</taxon>
        <taxon>Thermodesulfobacteriota</taxon>
        <taxon>Desulfobacteria</taxon>
        <taxon>Desulfobacterales</taxon>
        <taxon>Desulfobacteraceae</taxon>
        <taxon>Desulfamplus</taxon>
    </lineage>
</organism>
<dbReference type="PANTHER" id="PTHR34653">
    <property type="match status" value="1"/>
</dbReference>
<protein>
    <recommendedName>
        <fullName evidence="4 5">Flagellar hook-basal body complex protein FliE</fullName>
    </recommendedName>
</protein>
<sequence length="105" mass="11458">MITIDSIEAISPIQYTGKPSLKTEHISDRVLRRDPSFSERLNAAVKDVNSKQHIADDAIEGVIKGEVGIHEGMQAISKADSSLKLLNAVRSKAMAAYKEISSMSF</sequence>
<dbReference type="OrthoDB" id="285952at2"/>
<dbReference type="EMBL" id="FWEV01000083">
    <property type="protein sequence ID" value="SLM29262.1"/>
    <property type="molecule type" value="Genomic_DNA"/>
</dbReference>
<gene>
    <name evidence="4 6" type="primary">fliE</name>
    <name evidence="6" type="ORF">MTBBW1_1730060</name>
</gene>
<dbReference type="PANTHER" id="PTHR34653:SF1">
    <property type="entry name" value="FLAGELLAR HOOK-BASAL BODY COMPLEX PROTEIN FLIE"/>
    <property type="match status" value="1"/>
</dbReference>
<evidence type="ECO:0000313" key="6">
    <source>
        <dbReference type="EMBL" id="SLM29262.1"/>
    </source>
</evidence>
<evidence type="ECO:0000313" key="7">
    <source>
        <dbReference type="Proteomes" id="UP000191931"/>
    </source>
</evidence>
<dbReference type="GO" id="GO:0009425">
    <property type="term" value="C:bacterial-type flagellum basal body"/>
    <property type="evidence" value="ECO:0007669"/>
    <property type="project" value="UniProtKB-SubCell"/>
</dbReference>
<accession>A0A1W1HA11</accession>
<dbReference type="PRINTS" id="PR01006">
    <property type="entry name" value="FLGHOOKFLIE"/>
</dbReference>
<evidence type="ECO:0000256" key="3">
    <source>
        <dbReference type="ARBA" id="ARBA00023143"/>
    </source>
</evidence>
<keyword evidence="6" id="KW-0969">Cilium</keyword>
<reference evidence="6 7" key="1">
    <citation type="submission" date="2017-03" db="EMBL/GenBank/DDBJ databases">
        <authorList>
            <person name="Afonso C.L."/>
            <person name="Miller P.J."/>
            <person name="Scott M.A."/>
            <person name="Spackman E."/>
            <person name="Goraichik I."/>
            <person name="Dimitrov K.M."/>
            <person name="Suarez D.L."/>
            <person name="Swayne D.E."/>
        </authorList>
    </citation>
    <scope>NUCLEOTIDE SEQUENCE [LARGE SCALE GENOMIC DNA]</scope>
    <source>
        <strain evidence="6">PRJEB14757</strain>
    </source>
</reference>
<evidence type="ECO:0000256" key="1">
    <source>
        <dbReference type="ARBA" id="ARBA00004117"/>
    </source>
</evidence>
<keyword evidence="6" id="KW-0966">Cell projection</keyword>
<dbReference type="NCBIfam" id="TIGR00205">
    <property type="entry name" value="fliE"/>
    <property type="match status" value="1"/>
</dbReference>
<dbReference type="AlphaFoldDB" id="A0A1W1HA11"/>